<dbReference type="PANTHER" id="PTHR10177">
    <property type="entry name" value="CYCLINS"/>
    <property type="match status" value="1"/>
</dbReference>
<feature type="domain" description="Cyclin-like" evidence="7">
    <location>
        <begin position="499"/>
        <end position="601"/>
    </location>
</feature>
<dbReference type="InterPro" id="IPR006671">
    <property type="entry name" value="Cyclin_N"/>
</dbReference>
<dbReference type="Gene3D" id="1.10.472.10">
    <property type="entry name" value="Cyclin-like"/>
    <property type="match status" value="2"/>
</dbReference>
<evidence type="ECO:0000256" key="1">
    <source>
        <dbReference type="ARBA" id="ARBA00022618"/>
    </source>
</evidence>
<dbReference type="FunFam" id="1.10.472.10:FF:000001">
    <property type="entry name" value="G2/mitotic-specific cyclin"/>
    <property type="match status" value="1"/>
</dbReference>
<evidence type="ECO:0000259" key="7">
    <source>
        <dbReference type="SMART" id="SM00385"/>
    </source>
</evidence>
<dbReference type="InterPro" id="IPR004367">
    <property type="entry name" value="Cyclin_C-dom"/>
</dbReference>
<dbReference type="AlphaFoldDB" id="A0A814CJR6"/>
<dbReference type="OrthoDB" id="5590282at2759"/>
<dbReference type="SMART" id="SM01332">
    <property type="entry name" value="Cyclin_C"/>
    <property type="match status" value="1"/>
</dbReference>
<dbReference type="SUPFAM" id="SSF47954">
    <property type="entry name" value="Cyclin-like"/>
    <property type="match status" value="2"/>
</dbReference>
<dbReference type="GO" id="GO:0051301">
    <property type="term" value="P:cell division"/>
    <property type="evidence" value="ECO:0007669"/>
    <property type="project" value="UniProtKB-KW"/>
</dbReference>
<dbReference type="Pfam" id="PF00134">
    <property type="entry name" value="Cyclin_N"/>
    <property type="match status" value="1"/>
</dbReference>
<feature type="domain" description="Cyclin-like" evidence="7">
    <location>
        <begin position="402"/>
        <end position="486"/>
    </location>
</feature>
<evidence type="ECO:0000256" key="3">
    <source>
        <dbReference type="ARBA" id="ARBA00023127"/>
    </source>
</evidence>
<keyword evidence="4" id="KW-0131">Cell cycle</keyword>
<dbReference type="SMART" id="SM00385">
    <property type="entry name" value="CYCLIN"/>
    <property type="match status" value="2"/>
</dbReference>
<keyword evidence="1" id="KW-0132">Cell division</keyword>
<proteinExistence type="inferred from homology"/>
<reference evidence="9" key="1">
    <citation type="submission" date="2021-02" db="EMBL/GenBank/DDBJ databases">
        <authorList>
            <person name="Nowell W R."/>
        </authorList>
    </citation>
    <scope>NUCLEOTIDE SEQUENCE</scope>
    <source>
        <strain evidence="9">Ploen Becks lab</strain>
    </source>
</reference>
<feature type="region of interest" description="Disordered" evidence="6">
    <location>
        <begin position="241"/>
        <end position="290"/>
    </location>
</feature>
<dbReference type="InterPro" id="IPR036915">
    <property type="entry name" value="Cyclin-like_sf"/>
</dbReference>
<dbReference type="InterPro" id="IPR039361">
    <property type="entry name" value="Cyclin"/>
</dbReference>
<sequence>MNDNKVIVVHENFQLNRNVIDLLSQNFRLKISKSILANTAIVSSDKLAILLVSLKEENNFDILNEKIRQLSKCHAFGLVLVIGDFENNANFDCVFGKLQGEFLNYSNIQLVNFNNLIDSINFMITYLKQDDFKNHLKMEHHLNEEEREMSKLKKSTINLATFNTKPSAVNTKTSFTNQAVVSINHQNVSTTSCQITSTFDQCSLKPDCFQVPGQQQQQMKKKRAALENISNSNSSIPQAVQNEATKQSNSNVQQIKSDQSNSFKKSRFGTSVFGSTGQSKKVPSTSKPAVVVATSRQNSENFKKSLGKKTKDEIKIDCLEQATNQLDLQKEETTNLSKLTNAEKVSGWIDIDLGDENDEFASSDYVKQIFKYYRKREEQFVVNDYLKEQPNINKHMRSLLVDWMVEVQQQLEFNHEVLYLSVKLLDLYLNKRQIMKEKLQLLGGAAMFIACKFEERMPPIIDDFIFVSDNAYDRKELIKMEIDILKTVKFDIGVPLSYTFLRRYSKCIRADMKFLTLARYILELCLQDYQFAYVKDSLKACAALYLAMKMVVQYEMDNPGQQIVTSENLTATEWNETLVYFTGAFLKQFIDLVPAMSHLIKVAPQSKYNTIYKKYSHHVFHEVAKITCLTESQLQELLDDCDQNSIGCHSD</sequence>
<evidence type="ECO:0000256" key="5">
    <source>
        <dbReference type="RuleBase" id="RU000383"/>
    </source>
</evidence>
<feature type="compositionally biased region" description="Polar residues" evidence="6">
    <location>
        <begin position="241"/>
        <end position="287"/>
    </location>
</feature>
<comment type="caution">
    <text evidence="9">The sequence shown here is derived from an EMBL/GenBank/DDBJ whole genome shotgun (WGS) entry which is preliminary data.</text>
</comment>
<protein>
    <recommendedName>
        <fullName evidence="11">G2/mitotic-specific cyclin-B3</fullName>
    </recommendedName>
</protein>
<evidence type="ECO:0000256" key="4">
    <source>
        <dbReference type="ARBA" id="ARBA00023306"/>
    </source>
</evidence>
<dbReference type="InterPro" id="IPR013763">
    <property type="entry name" value="Cyclin-like_dom"/>
</dbReference>
<gene>
    <name evidence="9" type="ORF">OXX778_LOCUS13436</name>
</gene>
<accession>A0A814CJR6</accession>
<organism evidence="9 10">
    <name type="scientific">Brachionus calyciflorus</name>
    <dbReference type="NCBI Taxonomy" id="104777"/>
    <lineage>
        <taxon>Eukaryota</taxon>
        <taxon>Metazoa</taxon>
        <taxon>Spiralia</taxon>
        <taxon>Gnathifera</taxon>
        <taxon>Rotifera</taxon>
        <taxon>Eurotatoria</taxon>
        <taxon>Monogononta</taxon>
        <taxon>Pseudotrocha</taxon>
        <taxon>Ploima</taxon>
        <taxon>Brachionidae</taxon>
        <taxon>Brachionus</taxon>
    </lineage>
</organism>
<comment type="similarity">
    <text evidence="5">Belongs to the cyclin family.</text>
</comment>
<name>A0A814CJR6_9BILA</name>
<evidence type="ECO:0008006" key="11">
    <source>
        <dbReference type="Google" id="ProtNLM"/>
    </source>
</evidence>
<feature type="domain" description="Cyclin C-terminal" evidence="8">
    <location>
        <begin position="495"/>
        <end position="629"/>
    </location>
</feature>
<dbReference type="EMBL" id="CAJNOC010002579">
    <property type="protein sequence ID" value="CAF0941172.1"/>
    <property type="molecule type" value="Genomic_DNA"/>
</dbReference>
<keyword evidence="3 5" id="KW-0195">Cyclin</keyword>
<keyword evidence="10" id="KW-1185">Reference proteome</keyword>
<evidence type="ECO:0000259" key="8">
    <source>
        <dbReference type="SMART" id="SM01332"/>
    </source>
</evidence>
<evidence type="ECO:0000256" key="2">
    <source>
        <dbReference type="ARBA" id="ARBA00022776"/>
    </source>
</evidence>
<evidence type="ECO:0000313" key="9">
    <source>
        <dbReference type="EMBL" id="CAF0941172.1"/>
    </source>
</evidence>
<evidence type="ECO:0000313" key="10">
    <source>
        <dbReference type="Proteomes" id="UP000663879"/>
    </source>
</evidence>
<evidence type="ECO:0000256" key="6">
    <source>
        <dbReference type="SAM" id="MobiDB-lite"/>
    </source>
</evidence>
<dbReference type="Pfam" id="PF02984">
    <property type="entry name" value="Cyclin_C"/>
    <property type="match status" value="1"/>
</dbReference>
<dbReference type="Proteomes" id="UP000663879">
    <property type="component" value="Unassembled WGS sequence"/>
</dbReference>
<keyword evidence="2" id="KW-0498">Mitosis</keyword>